<evidence type="ECO:0000313" key="4">
    <source>
        <dbReference type="EMBL" id="NNJ26200.1"/>
    </source>
</evidence>
<proteinExistence type="predicted"/>
<gene>
    <name evidence="4" type="ORF">LzC2_22810</name>
</gene>
<evidence type="ECO:0000313" key="5">
    <source>
        <dbReference type="Proteomes" id="UP000609651"/>
    </source>
</evidence>
<sequence length="253" mass="28369">MFKFAYDEGLTDSPLIRGRQFRPPSRSVLRKDRQKRGPKLFSPEECLALLRGADLQLRAMILLGLNCGFGNTDCADLPRSALDLDRGRLDFARPKTGIERKAALWPETVDVLRFALAERRDPKDAEDADLVFVTRKRRRFVRTTRNPDGTTSTTDAIAQAFAKARAAAGVEPGRGFYTLRRTFRTHADAALDQPAADLIMGHTDESMAAIYRQQIGWNRLEAVAETVRERILPDFTPPGEGKGPRPYQVGELQ</sequence>
<protein>
    <recommendedName>
        <fullName evidence="3">Tyr recombinase domain-containing protein</fullName>
    </recommendedName>
</protein>
<dbReference type="InterPro" id="IPR002104">
    <property type="entry name" value="Integrase_catalytic"/>
</dbReference>
<dbReference type="PROSITE" id="PS51898">
    <property type="entry name" value="TYR_RECOMBINASE"/>
    <property type="match status" value="1"/>
</dbReference>
<dbReference type="EMBL" id="WTPX01000066">
    <property type="protein sequence ID" value="NNJ26200.1"/>
    <property type="molecule type" value="Genomic_DNA"/>
</dbReference>
<name>A0ABX1VDM2_9PLAN</name>
<accession>A0ABX1VDM2</accession>
<dbReference type="SUPFAM" id="SSF56349">
    <property type="entry name" value="DNA breaking-rejoining enzymes"/>
    <property type="match status" value="1"/>
</dbReference>
<dbReference type="Gene3D" id="1.10.443.10">
    <property type="entry name" value="Intergrase catalytic core"/>
    <property type="match status" value="1"/>
</dbReference>
<dbReference type="InterPro" id="IPR011010">
    <property type="entry name" value="DNA_brk_join_enz"/>
</dbReference>
<keyword evidence="1" id="KW-0233">DNA recombination</keyword>
<comment type="caution">
    <text evidence="4">The sequence shown here is derived from an EMBL/GenBank/DDBJ whole genome shotgun (WGS) entry which is preliminary data.</text>
</comment>
<evidence type="ECO:0000256" key="2">
    <source>
        <dbReference type="SAM" id="MobiDB-lite"/>
    </source>
</evidence>
<reference evidence="4 5" key="1">
    <citation type="journal article" date="2020" name="Syst. Appl. Microbiol.">
        <title>Alienimonas chondri sp. nov., a novel planctomycete isolated from the biofilm of the red alga Chondrus crispus.</title>
        <authorList>
            <person name="Vitorino I."/>
            <person name="Albuquerque L."/>
            <person name="Wiegand S."/>
            <person name="Kallscheuer N."/>
            <person name="da Costa M.S."/>
            <person name="Lobo-da-Cunha A."/>
            <person name="Jogler C."/>
            <person name="Lage O.M."/>
        </authorList>
    </citation>
    <scope>NUCLEOTIDE SEQUENCE [LARGE SCALE GENOMIC DNA]</scope>
    <source>
        <strain evidence="4 5">LzC2</strain>
    </source>
</reference>
<keyword evidence="5" id="KW-1185">Reference proteome</keyword>
<dbReference type="RefSeq" id="WP_171186992.1">
    <property type="nucleotide sequence ID" value="NZ_WTPX01000066.1"/>
</dbReference>
<feature type="domain" description="Tyr recombinase" evidence="3">
    <location>
        <begin position="36"/>
        <end position="225"/>
    </location>
</feature>
<dbReference type="Proteomes" id="UP000609651">
    <property type="component" value="Unassembled WGS sequence"/>
</dbReference>
<feature type="region of interest" description="Disordered" evidence="2">
    <location>
        <begin position="233"/>
        <end position="253"/>
    </location>
</feature>
<organism evidence="4 5">
    <name type="scientific">Alienimonas chondri</name>
    <dbReference type="NCBI Taxonomy" id="2681879"/>
    <lineage>
        <taxon>Bacteria</taxon>
        <taxon>Pseudomonadati</taxon>
        <taxon>Planctomycetota</taxon>
        <taxon>Planctomycetia</taxon>
        <taxon>Planctomycetales</taxon>
        <taxon>Planctomycetaceae</taxon>
        <taxon>Alienimonas</taxon>
    </lineage>
</organism>
<dbReference type="InterPro" id="IPR013762">
    <property type="entry name" value="Integrase-like_cat_sf"/>
</dbReference>
<evidence type="ECO:0000259" key="3">
    <source>
        <dbReference type="PROSITE" id="PS51898"/>
    </source>
</evidence>
<evidence type="ECO:0000256" key="1">
    <source>
        <dbReference type="ARBA" id="ARBA00023172"/>
    </source>
</evidence>
<dbReference type="Pfam" id="PF00589">
    <property type="entry name" value="Phage_integrase"/>
    <property type="match status" value="1"/>
</dbReference>